<dbReference type="Gene3D" id="3.90.79.10">
    <property type="entry name" value="Nucleoside Triphosphate Pyrophosphohydrolase"/>
    <property type="match status" value="1"/>
</dbReference>
<dbReference type="Proteomes" id="UP001319883">
    <property type="component" value="Unassembled WGS sequence"/>
</dbReference>
<keyword evidence="4" id="KW-0460">Magnesium</keyword>
<keyword evidence="4 6" id="KW-0378">Hydrolase</keyword>
<dbReference type="InterPro" id="IPR033713">
    <property type="entry name" value="NudJ"/>
</dbReference>
<evidence type="ECO:0000256" key="2">
    <source>
        <dbReference type="ARBA" id="ARBA00011245"/>
    </source>
</evidence>
<comment type="cofactor">
    <cofactor evidence="4">
        <name>Mg(2+)</name>
        <dbReference type="ChEBI" id="CHEBI:18420"/>
    </cofactor>
</comment>
<comment type="subunit">
    <text evidence="2 4">Monomer.</text>
</comment>
<accession>A0ABS7X0L2</accession>
<dbReference type="InterPro" id="IPR015797">
    <property type="entry name" value="NUDIX_hydrolase-like_dom_sf"/>
</dbReference>
<dbReference type="GO" id="GO:0016787">
    <property type="term" value="F:hydrolase activity"/>
    <property type="evidence" value="ECO:0007669"/>
    <property type="project" value="UniProtKB-KW"/>
</dbReference>
<dbReference type="EC" id="3.6.1.-" evidence="4"/>
<evidence type="ECO:0000259" key="5">
    <source>
        <dbReference type="PROSITE" id="PS51462"/>
    </source>
</evidence>
<evidence type="ECO:0000313" key="6">
    <source>
        <dbReference type="EMBL" id="MBZ9567974.1"/>
    </source>
</evidence>
<dbReference type="EMBL" id="JAGXFD010000001">
    <property type="protein sequence ID" value="MBZ9567974.1"/>
    <property type="molecule type" value="Genomic_DNA"/>
</dbReference>
<proteinExistence type="inferred from homology"/>
<dbReference type="PANTHER" id="PTHR43222:SF11">
    <property type="entry name" value="PHOSPHATASE NUDJ"/>
    <property type="match status" value="1"/>
</dbReference>
<evidence type="ECO:0000256" key="1">
    <source>
        <dbReference type="ARBA" id="ARBA00007608"/>
    </source>
</evidence>
<evidence type="ECO:0000313" key="7">
    <source>
        <dbReference type="Proteomes" id="UP001319883"/>
    </source>
</evidence>
<protein>
    <recommendedName>
        <fullName evidence="3 4">Phosphatase NudJ</fullName>
        <ecNumber evidence="4">3.6.1.-</ecNumber>
    </recommendedName>
</protein>
<dbReference type="CDD" id="cd03675">
    <property type="entry name" value="NUDIX_Hydrolase"/>
    <property type="match status" value="1"/>
</dbReference>
<keyword evidence="7" id="KW-1185">Reference proteome</keyword>
<dbReference type="PANTHER" id="PTHR43222">
    <property type="entry name" value="NUDIX HYDROLASE 23"/>
    <property type="match status" value="1"/>
</dbReference>
<dbReference type="PROSITE" id="PS51462">
    <property type="entry name" value="NUDIX"/>
    <property type="match status" value="1"/>
</dbReference>
<feature type="domain" description="Nudix hydrolase" evidence="5">
    <location>
        <begin position="5"/>
        <end position="131"/>
    </location>
</feature>
<comment type="caution">
    <text evidence="6">The sequence shown here is derived from an EMBL/GenBank/DDBJ whole genome shotgun (WGS) entry which is preliminary data.</text>
</comment>
<evidence type="ECO:0000256" key="3">
    <source>
        <dbReference type="ARBA" id="ARBA00015552"/>
    </source>
</evidence>
<gene>
    <name evidence="4" type="primary">nudJ</name>
    <name evidence="6" type="ORF">KGQ91_09810</name>
</gene>
<sequence>MSRWSPRVTVATVIPHDDRFLLVEEDRGGPASQFNQPAGHLEPGERLIEAARRETREETAWDVAITAYLGLYIFTAADGLVFHSHGFIARPRAAHTTPLDHGILGAHWLRPEEIESLAQEGRLRSPLVLTRIRDYRAGRRFPLSVIHEG</sequence>
<comment type="similarity">
    <text evidence="1 4">Belongs to the Nudix hydrolase family. NudJ subfamily.</text>
</comment>
<reference evidence="6 7" key="1">
    <citation type="submission" date="2021-05" db="EMBL/GenBank/DDBJ databases">
        <title>Petroleum and Energy Research Collection (APPE): ex situ preservation of microbial diversity associated with the oil industry and exploitation of its biotechnological potential.</title>
        <authorList>
            <person name="Paixao C.T.M."/>
            <person name="Gomes M.B."/>
            <person name="Oliveira V.M."/>
        </authorList>
    </citation>
    <scope>NUCLEOTIDE SEQUENCE [LARGE SCALE GENOMIC DNA]</scope>
    <source>
        <strain evidence="6 7">LIT2</strain>
    </source>
</reference>
<dbReference type="RefSeq" id="WP_224420926.1">
    <property type="nucleotide sequence ID" value="NZ_JAGXFD010000001.1"/>
</dbReference>
<name>A0ABS7X0L2_9GAMM</name>
<organism evidence="6 7">
    <name type="scientific">Modicisalibacter tunisiensis</name>
    <dbReference type="NCBI Taxonomy" id="390637"/>
    <lineage>
        <taxon>Bacteria</taxon>
        <taxon>Pseudomonadati</taxon>
        <taxon>Pseudomonadota</taxon>
        <taxon>Gammaproteobacteria</taxon>
        <taxon>Oceanospirillales</taxon>
        <taxon>Halomonadaceae</taxon>
        <taxon>Modicisalibacter</taxon>
    </lineage>
</organism>
<dbReference type="SUPFAM" id="SSF55811">
    <property type="entry name" value="Nudix"/>
    <property type="match status" value="1"/>
</dbReference>
<dbReference type="Pfam" id="PF00293">
    <property type="entry name" value="NUDIX"/>
    <property type="match status" value="1"/>
</dbReference>
<dbReference type="InterPro" id="IPR000086">
    <property type="entry name" value="NUDIX_hydrolase_dom"/>
</dbReference>
<evidence type="ECO:0000256" key="4">
    <source>
        <dbReference type="RuleBase" id="RU364043"/>
    </source>
</evidence>